<protein>
    <submittedName>
        <fullName evidence="2">Transporter</fullName>
    </submittedName>
</protein>
<dbReference type="OrthoDB" id="9765571at2"/>
<dbReference type="Gene3D" id="2.40.160.60">
    <property type="entry name" value="Outer membrane protein transport protein (OMPP1/FadL/TodX)"/>
    <property type="match status" value="1"/>
</dbReference>
<dbReference type="SUPFAM" id="SSF56935">
    <property type="entry name" value="Porins"/>
    <property type="match status" value="1"/>
</dbReference>
<evidence type="ECO:0000313" key="2">
    <source>
        <dbReference type="EMBL" id="AVI49985.1"/>
    </source>
</evidence>
<accession>A0A2S0HTN3</accession>
<sequence length="506" mass="55407">MKRKFFLLIAGFVMTFSSAQNITDGLRYGVDRTTGSARYTAMSGAFGALGGDLSAIGINPASSAVFITNDLSFSLGVLDRENNATYFGSEARGIDTDVAINQAGGVFVYDNVNENSNWKKFTVGINYNNTLNHDDDVFIQGNGNRSIASYFLTLAQGIPLELLQLQGGESISSLYSFLGETEGTAAQNAFLGFQGYIIDPVDAGNPNNTQYVSNIAPGRFNQEYYATSTGFNGKYTINFGAQYTEQFYFGVNLNFHAIDYVESNFLFETNSNPGSIVNQVEFENNLSVLGGGFSAQLGGIFKVSDEVRLGLTYDTPTWFEISEETTQYLRTRRTEDGQSITAVVNPNVLNVFADYELRTPGRYAASAAYVFGKQGLISLDYSYKDYSQTKFSSDFSGEFSALNNSISSNLQGSSSVKLGGEYRINALSLRAGMQYEQSPYKNDMIVGDLTGFSLGLGYDFGEYNFDIAYARAQQDRSRQLYDVGLTSVSNIDTTFNNIVFTLGISL</sequence>
<dbReference type="Proteomes" id="UP000238442">
    <property type="component" value="Chromosome"/>
</dbReference>
<keyword evidence="3" id="KW-1185">Reference proteome</keyword>
<dbReference type="AlphaFoldDB" id="A0A2S0HTN3"/>
<gene>
    <name evidence="2" type="ORF">C5O00_01910</name>
</gene>
<reference evidence="2 3" key="1">
    <citation type="submission" date="2018-02" db="EMBL/GenBank/DDBJ databases">
        <title>Genomic analysis of the strain RR4-38 isolated from a seawater recirculating aquaculture system.</title>
        <authorList>
            <person name="Kim Y.-S."/>
            <person name="Jang Y.H."/>
            <person name="Kim K.-H."/>
        </authorList>
    </citation>
    <scope>NUCLEOTIDE SEQUENCE [LARGE SCALE GENOMIC DNA]</scope>
    <source>
        <strain evidence="2 3">RR4-38</strain>
    </source>
</reference>
<dbReference type="EMBL" id="CP027062">
    <property type="protein sequence ID" value="AVI49985.1"/>
    <property type="molecule type" value="Genomic_DNA"/>
</dbReference>
<dbReference type="RefSeq" id="WP_105214427.1">
    <property type="nucleotide sequence ID" value="NZ_CP027062.1"/>
</dbReference>
<proteinExistence type="predicted"/>
<keyword evidence="1" id="KW-0732">Signal</keyword>
<evidence type="ECO:0000313" key="3">
    <source>
        <dbReference type="Proteomes" id="UP000238442"/>
    </source>
</evidence>
<dbReference type="KEGG" id="aue:C5O00_01910"/>
<name>A0A2S0HTN3_9FLAO</name>
<evidence type="ECO:0000256" key="1">
    <source>
        <dbReference type="SAM" id="SignalP"/>
    </source>
</evidence>
<organism evidence="2 3">
    <name type="scientific">Pukyongia salina</name>
    <dbReference type="NCBI Taxonomy" id="2094025"/>
    <lineage>
        <taxon>Bacteria</taxon>
        <taxon>Pseudomonadati</taxon>
        <taxon>Bacteroidota</taxon>
        <taxon>Flavobacteriia</taxon>
        <taxon>Flavobacteriales</taxon>
        <taxon>Flavobacteriaceae</taxon>
        <taxon>Pukyongia</taxon>
    </lineage>
</organism>
<feature type="chain" id="PRO_5015584148" evidence="1">
    <location>
        <begin position="20"/>
        <end position="506"/>
    </location>
</feature>
<feature type="signal peptide" evidence="1">
    <location>
        <begin position="1"/>
        <end position="19"/>
    </location>
</feature>